<dbReference type="InterPro" id="IPR036046">
    <property type="entry name" value="Acylphosphatase-like_dom_sf"/>
</dbReference>
<dbReference type="Pfam" id="PF00708">
    <property type="entry name" value="Acylphosphatase"/>
    <property type="match status" value="1"/>
</dbReference>
<evidence type="ECO:0000256" key="2">
    <source>
        <dbReference type="RuleBase" id="RU000553"/>
    </source>
</evidence>
<keyword evidence="1 2" id="KW-0378">Hydrolase</keyword>
<evidence type="ECO:0000313" key="5">
    <source>
        <dbReference type="EMBL" id="AIF12082.1"/>
    </source>
</evidence>
<feature type="active site" evidence="1">
    <location>
        <position position="17"/>
    </location>
</feature>
<gene>
    <name evidence="5" type="primary">acyP</name>
</gene>
<dbReference type="PANTHER" id="PTHR47268">
    <property type="entry name" value="ACYLPHOSPHATASE"/>
    <property type="match status" value="1"/>
</dbReference>
<dbReference type="PANTHER" id="PTHR47268:SF4">
    <property type="entry name" value="ACYLPHOSPHATASE"/>
    <property type="match status" value="1"/>
</dbReference>
<feature type="domain" description="Acylphosphatase-like" evidence="4">
    <location>
        <begin position="2"/>
        <end position="89"/>
    </location>
</feature>
<dbReference type="EMBL" id="KF900936">
    <property type="protein sequence ID" value="AIF12082.1"/>
    <property type="molecule type" value="Genomic_DNA"/>
</dbReference>
<dbReference type="PROSITE" id="PS51160">
    <property type="entry name" value="ACYLPHOSPHATASE_3"/>
    <property type="match status" value="1"/>
</dbReference>
<dbReference type="Gene3D" id="3.30.70.100">
    <property type="match status" value="1"/>
</dbReference>
<dbReference type="GO" id="GO:0003998">
    <property type="term" value="F:acylphosphatase activity"/>
    <property type="evidence" value="ECO:0007669"/>
    <property type="project" value="UniProtKB-EC"/>
</dbReference>
<sequence>MNARLIITGNVQGVGFRAFVRNRAIKNNITGWVKNLDDGSVEALLSGSQENLDKLIEITRRGTPWSKVSDVVVTYSEDQKEYSLFEIIS</sequence>
<dbReference type="PROSITE" id="PS00151">
    <property type="entry name" value="ACYLPHOSPHATASE_2"/>
    <property type="match status" value="1"/>
</dbReference>
<organism evidence="5">
    <name type="scientific">uncultured marine thaumarchaeote KM3_54_F04</name>
    <dbReference type="NCBI Taxonomy" id="1456191"/>
    <lineage>
        <taxon>Archaea</taxon>
        <taxon>Nitrososphaerota</taxon>
        <taxon>environmental samples</taxon>
    </lineage>
</organism>
<dbReference type="SUPFAM" id="SSF54975">
    <property type="entry name" value="Acylphosphatase/BLUF domain-like"/>
    <property type="match status" value="1"/>
</dbReference>
<dbReference type="InterPro" id="IPR020456">
    <property type="entry name" value="Acylphosphatase"/>
</dbReference>
<comment type="catalytic activity">
    <reaction evidence="1 2">
        <text>an acyl phosphate + H2O = a carboxylate + phosphate + H(+)</text>
        <dbReference type="Rhea" id="RHEA:14965"/>
        <dbReference type="ChEBI" id="CHEBI:15377"/>
        <dbReference type="ChEBI" id="CHEBI:15378"/>
        <dbReference type="ChEBI" id="CHEBI:29067"/>
        <dbReference type="ChEBI" id="CHEBI:43474"/>
        <dbReference type="ChEBI" id="CHEBI:59918"/>
        <dbReference type="EC" id="3.6.1.7"/>
    </reaction>
</comment>
<feature type="active site" evidence="1">
    <location>
        <position position="35"/>
    </location>
</feature>
<dbReference type="InterPro" id="IPR017968">
    <property type="entry name" value="Acylphosphatase_CS"/>
</dbReference>
<dbReference type="PROSITE" id="PS00150">
    <property type="entry name" value="ACYLPHOSPHATASE_1"/>
    <property type="match status" value="1"/>
</dbReference>
<accession>A0A075HC92</accession>
<evidence type="ECO:0000259" key="4">
    <source>
        <dbReference type="PROSITE" id="PS51160"/>
    </source>
</evidence>
<reference evidence="5" key="1">
    <citation type="journal article" date="2014" name="Genome Biol. Evol.">
        <title>Pangenome evidence for extensive interdomain horizontal transfer affecting lineage core and shell genes in uncultured planktonic thaumarchaeota and euryarchaeota.</title>
        <authorList>
            <person name="Deschamps P."/>
            <person name="Zivanovic Y."/>
            <person name="Moreira D."/>
            <person name="Rodriguez-Valera F."/>
            <person name="Lopez-Garcia P."/>
        </authorList>
    </citation>
    <scope>NUCLEOTIDE SEQUENCE</scope>
</reference>
<proteinExistence type="inferred from homology"/>
<protein>
    <recommendedName>
        <fullName evidence="1 2">Acylphosphatase</fullName>
        <ecNumber evidence="1 2">3.6.1.7</ecNumber>
    </recommendedName>
</protein>
<dbReference type="EC" id="3.6.1.7" evidence="1 2"/>
<name>A0A075HC92_9ARCH</name>
<evidence type="ECO:0000256" key="1">
    <source>
        <dbReference type="PROSITE-ProRule" id="PRU00520"/>
    </source>
</evidence>
<evidence type="ECO:0000256" key="3">
    <source>
        <dbReference type="RuleBase" id="RU004168"/>
    </source>
</evidence>
<comment type="similarity">
    <text evidence="3">Belongs to the acylphosphatase family.</text>
</comment>
<dbReference type="InterPro" id="IPR001792">
    <property type="entry name" value="Acylphosphatase-like_dom"/>
</dbReference>
<dbReference type="AlphaFoldDB" id="A0A075HC92"/>